<evidence type="ECO:0008006" key="4">
    <source>
        <dbReference type="Google" id="ProtNLM"/>
    </source>
</evidence>
<gene>
    <name evidence="2" type="ORF">M5K25_012448</name>
</gene>
<feature type="signal peptide" evidence="1">
    <location>
        <begin position="1"/>
        <end position="33"/>
    </location>
</feature>
<name>A0ABD0V472_DENTH</name>
<evidence type="ECO:0000256" key="1">
    <source>
        <dbReference type="SAM" id="SignalP"/>
    </source>
</evidence>
<proteinExistence type="predicted"/>
<reference evidence="2 3" key="1">
    <citation type="journal article" date="2024" name="Plant Biotechnol. J.">
        <title>Dendrobium thyrsiflorum genome and its molecular insights into genes involved in important horticultural traits.</title>
        <authorList>
            <person name="Chen B."/>
            <person name="Wang J.Y."/>
            <person name="Zheng P.J."/>
            <person name="Li K.L."/>
            <person name="Liang Y.M."/>
            <person name="Chen X.F."/>
            <person name="Zhang C."/>
            <person name="Zhao X."/>
            <person name="He X."/>
            <person name="Zhang G.Q."/>
            <person name="Liu Z.J."/>
            <person name="Xu Q."/>
        </authorList>
    </citation>
    <scope>NUCLEOTIDE SEQUENCE [LARGE SCALE GENOMIC DNA]</scope>
    <source>
        <strain evidence="2">GZMU011</strain>
    </source>
</reference>
<keyword evidence="3" id="KW-1185">Reference proteome</keyword>
<protein>
    <recommendedName>
        <fullName evidence="4">Secreted protein</fullName>
    </recommendedName>
</protein>
<evidence type="ECO:0000313" key="3">
    <source>
        <dbReference type="Proteomes" id="UP001552299"/>
    </source>
</evidence>
<keyword evidence="1" id="KW-0732">Signal</keyword>
<dbReference type="AlphaFoldDB" id="A0ABD0V472"/>
<feature type="chain" id="PRO_5044783499" description="Secreted protein" evidence="1">
    <location>
        <begin position="34"/>
        <end position="198"/>
    </location>
</feature>
<organism evidence="2 3">
    <name type="scientific">Dendrobium thyrsiflorum</name>
    <name type="common">Pinecone-like raceme dendrobium</name>
    <name type="synonym">Orchid</name>
    <dbReference type="NCBI Taxonomy" id="117978"/>
    <lineage>
        <taxon>Eukaryota</taxon>
        <taxon>Viridiplantae</taxon>
        <taxon>Streptophyta</taxon>
        <taxon>Embryophyta</taxon>
        <taxon>Tracheophyta</taxon>
        <taxon>Spermatophyta</taxon>
        <taxon>Magnoliopsida</taxon>
        <taxon>Liliopsida</taxon>
        <taxon>Asparagales</taxon>
        <taxon>Orchidaceae</taxon>
        <taxon>Epidendroideae</taxon>
        <taxon>Malaxideae</taxon>
        <taxon>Dendrobiinae</taxon>
        <taxon>Dendrobium</taxon>
    </lineage>
</organism>
<comment type="caution">
    <text evidence="2">The sequence shown here is derived from an EMBL/GenBank/DDBJ whole genome shotgun (WGS) entry which is preliminary data.</text>
</comment>
<sequence>MAKIPSKLEGLMPWLNRLLSLSLSLVFPPLATPSSRISSFSSRCRTMVRALGTFYKKATIGEETATIVASLRPTVKIVRASQLDAREHKWTNHEVPSLSHIAASVVHFLPLVCSCLFHRRMFSTSRSSLRRETCSNPPIEGRSPLPHALLTRFLPYEDGRSISSSQKMVNHRLVWLRTVKWLLENTRKSEKSREYAAR</sequence>
<accession>A0ABD0V472</accession>
<evidence type="ECO:0000313" key="2">
    <source>
        <dbReference type="EMBL" id="KAL0917392.1"/>
    </source>
</evidence>
<dbReference type="EMBL" id="JANQDX010000010">
    <property type="protein sequence ID" value="KAL0917392.1"/>
    <property type="molecule type" value="Genomic_DNA"/>
</dbReference>
<dbReference type="Proteomes" id="UP001552299">
    <property type="component" value="Unassembled WGS sequence"/>
</dbReference>